<dbReference type="Gene3D" id="1.25.40.420">
    <property type="match status" value="1"/>
</dbReference>
<dbReference type="InterPro" id="IPR017096">
    <property type="entry name" value="BTB-kelch_protein"/>
</dbReference>
<dbReference type="Gene3D" id="2.120.10.80">
    <property type="entry name" value="Kelch-type beta propeller"/>
    <property type="match status" value="2"/>
</dbReference>
<dbReference type="SMART" id="SM00225">
    <property type="entry name" value="BTB"/>
    <property type="match status" value="1"/>
</dbReference>
<dbReference type="FunFam" id="1.25.40.420:FF:000001">
    <property type="entry name" value="Kelch-like family member 12"/>
    <property type="match status" value="1"/>
</dbReference>
<dbReference type="AlphaFoldDB" id="A0AAD9Q397"/>
<protein>
    <submittedName>
        <fullName evidence="4">Kelch-like protein 28</fullName>
    </submittedName>
</protein>
<dbReference type="InterPro" id="IPR015915">
    <property type="entry name" value="Kelch-typ_b-propeller"/>
</dbReference>
<dbReference type="Proteomes" id="UP001249851">
    <property type="component" value="Unassembled WGS sequence"/>
</dbReference>
<dbReference type="EMBL" id="JARQWQ010000074">
    <property type="protein sequence ID" value="KAK2553843.1"/>
    <property type="molecule type" value="Genomic_DNA"/>
</dbReference>
<dbReference type="Pfam" id="PF24681">
    <property type="entry name" value="Kelch_KLHDC2_KLHL20_DRC7"/>
    <property type="match status" value="1"/>
</dbReference>
<evidence type="ECO:0000313" key="5">
    <source>
        <dbReference type="Proteomes" id="UP001249851"/>
    </source>
</evidence>
<dbReference type="PIRSF" id="PIRSF037037">
    <property type="entry name" value="Kelch-like_protein_gigaxonin"/>
    <property type="match status" value="1"/>
</dbReference>
<dbReference type="FunFam" id="3.30.710.10:FF:000001">
    <property type="entry name" value="Kelch-like family member 20"/>
    <property type="match status" value="1"/>
</dbReference>
<dbReference type="Pfam" id="PF07707">
    <property type="entry name" value="BACK"/>
    <property type="match status" value="1"/>
</dbReference>
<organism evidence="4 5">
    <name type="scientific">Acropora cervicornis</name>
    <name type="common">Staghorn coral</name>
    <dbReference type="NCBI Taxonomy" id="6130"/>
    <lineage>
        <taxon>Eukaryota</taxon>
        <taxon>Metazoa</taxon>
        <taxon>Cnidaria</taxon>
        <taxon>Anthozoa</taxon>
        <taxon>Hexacorallia</taxon>
        <taxon>Scleractinia</taxon>
        <taxon>Astrocoeniina</taxon>
        <taxon>Acroporidae</taxon>
        <taxon>Acropora</taxon>
    </lineage>
</organism>
<keyword evidence="1" id="KW-0880">Kelch repeat</keyword>
<dbReference type="SUPFAM" id="SSF50965">
    <property type="entry name" value="Galactose oxidase, central domain"/>
    <property type="match status" value="2"/>
</dbReference>
<dbReference type="InterPro" id="IPR011043">
    <property type="entry name" value="Gal_Oxase/kelch_b-propeller"/>
</dbReference>
<name>A0AAD9Q397_ACRCE</name>
<dbReference type="PROSITE" id="PS50097">
    <property type="entry name" value="BTB"/>
    <property type="match status" value="1"/>
</dbReference>
<reference evidence="4" key="2">
    <citation type="journal article" date="2023" name="Science">
        <title>Genomic signatures of disease resistance in endangered staghorn corals.</title>
        <authorList>
            <person name="Vollmer S.V."/>
            <person name="Selwyn J.D."/>
            <person name="Despard B.A."/>
            <person name="Roesel C.L."/>
        </authorList>
    </citation>
    <scope>NUCLEOTIDE SEQUENCE</scope>
    <source>
        <strain evidence="4">K2</strain>
    </source>
</reference>
<sequence>MVNETESYPGTLEVVHSNQLLKGLNQLRQRRELCDVELCAGDNRVSAHRVVLSACSPYFNAMFTGKLLESQKQVIHLKEVDENALHVLVDFAYTGKARVTQENVQLLLPAANMLQLSRVKEICCHFLIQQLHPSNCLGVTKFAETYCCQTLQKKSSKYIQDHFQEVIKHEEFFLLPPSRLIELLQDDDLNVISEKVVFDALLSWTRYQLPERIPLLGNLLNYVRLPLLTVRFLTQIYETNELIRGDRTSQVLLSEALKCKLVLEKRVACEKTVYPRRAPKRIFALGGKNGLFATLSSVEYYEPEREKWIEVASMNFRRFEFGAAVLDGKLYAVGGLVCGIGVHSGAPFRYCDNGSECFDPETGHWTRVTSMNQSRSNHTVQPLDGLLYSLGGYDGNSYLNTVECYNSQTKQWSHVAPMHYSRSCFATAVCDAYLYALGGYGPSYLRTVERYDPSTNSWEMMPAMSTYRINFGGDVLNGCLYVVGGHNGVFHLRSVERFDPVASEWAMVTPMNRPRTGLSVTVLNGLLYAVGGHDGAGYLNLVQSYDPQTNKWQNMKNMCSSRCSFGIAAL</sequence>
<dbReference type="SUPFAM" id="SSF54695">
    <property type="entry name" value="POZ domain"/>
    <property type="match status" value="1"/>
</dbReference>
<evidence type="ECO:0000259" key="3">
    <source>
        <dbReference type="PROSITE" id="PS50097"/>
    </source>
</evidence>
<dbReference type="InterPro" id="IPR011705">
    <property type="entry name" value="BACK"/>
</dbReference>
<reference evidence="4" key="1">
    <citation type="journal article" date="2023" name="G3 (Bethesda)">
        <title>Whole genome assembly and annotation of the endangered Caribbean coral Acropora cervicornis.</title>
        <authorList>
            <person name="Selwyn J.D."/>
            <person name="Vollmer S.V."/>
        </authorList>
    </citation>
    <scope>NUCLEOTIDE SEQUENCE</scope>
    <source>
        <strain evidence="4">K2</strain>
    </source>
</reference>
<dbReference type="InterPro" id="IPR006652">
    <property type="entry name" value="Kelch_1"/>
</dbReference>
<dbReference type="PANTHER" id="PTHR24412">
    <property type="entry name" value="KELCH PROTEIN"/>
    <property type="match status" value="1"/>
</dbReference>
<keyword evidence="5" id="KW-1185">Reference proteome</keyword>
<dbReference type="InterPro" id="IPR000210">
    <property type="entry name" value="BTB/POZ_dom"/>
</dbReference>
<dbReference type="SMART" id="SM00875">
    <property type="entry name" value="BACK"/>
    <property type="match status" value="1"/>
</dbReference>
<comment type="caution">
    <text evidence="4">The sequence shown here is derived from an EMBL/GenBank/DDBJ whole genome shotgun (WGS) entry which is preliminary data.</text>
</comment>
<dbReference type="Pfam" id="PF01344">
    <property type="entry name" value="Kelch_1"/>
    <property type="match status" value="2"/>
</dbReference>
<dbReference type="Gene3D" id="3.30.710.10">
    <property type="entry name" value="Potassium Channel Kv1.1, Chain A"/>
    <property type="match status" value="1"/>
</dbReference>
<gene>
    <name evidence="4" type="ORF">P5673_024832</name>
</gene>
<feature type="domain" description="BTB" evidence="3">
    <location>
        <begin position="34"/>
        <end position="101"/>
    </location>
</feature>
<accession>A0AAD9Q397</accession>
<evidence type="ECO:0000256" key="1">
    <source>
        <dbReference type="ARBA" id="ARBA00022441"/>
    </source>
</evidence>
<evidence type="ECO:0000313" key="4">
    <source>
        <dbReference type="EMBL" id="KAK2553843.1"/>
    </source>
</evidence>
<dbReference type="PANTHER" id="PTHR24412:SF441">
    <property type="entry name" value="KELCH-LIKE PROTEIN 28"/>
    <property type="match status" value="1"/>
</dbReference>
<keyword evidence="2" id="KW-0677">Repeat</keyword>
<dbReference type="Pfam" id="PF00651">
    <property type="entry name" value="BTB"/>
    <property type="match status" value="1"/>
</dbReference>
<proteinExistence type="predicted"/>
<dbReference type="InterPro" id="IPR011333">
    <property type="entry name" value="SKP1/BTB/POZ_sf"/>
</dbReference>
<dbReference type="SMART" id="SM00612">
    <property type="entry name" value="Kelch"/>
    <property type="match status" value="6"/>
</dbReference>
<evidence type="ECO:0000256" key="2">
    <source>
        <dbReference type="ARBA" id="ARBA00022737"/>
    </source>
</evidence>